<keyword evidence="2" id="KW-1185">Reference proteome</keyword>
<organism evidence="1 2">
    <name type="scientific">Macrolepiota fuliginosa MF-IS2</name>
    <dbReference type="NCBI Taxonomy" id="1400762"/>
    <lineage>
        <taxon>Eukaryota</taxon>
        <taxon>Fungi</taxon>
        <taxon>Dikarya</taxon>
        <taxon>Basidiomycota</taxon>
        <taxon>Agaricomycotina</taxon>
        <taxon>Agaricomycetes</taxon>
        <taxon>Agaricomycetidae</taxon>
        <taxon>Agaricales</taxon>
        <taxon>Agaricineae</taxon>
        <taxon>Agaricaceae</taxon>
        <taxon>Macrolepiota</taxon>
    </lineage>
</organism>
<sequence>MFIISVKQLMTICYVLKVWKDQVLPEHSFEGKFLLIRCPTCIIRHVLHGEILLHILKKNYAAMLSQEPSGDTTQPHLE</sequence>
<dbReference type="Proteomes" id="UP000807342">
    <property type="component" value="Unassembled WGS sequence"/>
</dbReference>
<dbReference type="OrthoDB" id="1606438at2759"/>
<gene>
    <name evidence="1" type="ORF">P691DRAFT_270792</name>
</gene>
<comment type="caution">
    <text evidence="1">The sequence shown here is derived from an EMBL/GenBank/DDBJ whole genome shotgun (WGS) entry which is preliminary data.</text>
</comment>
<evidence type="ECO:0000313" key="2">
    <source>
        <dbReference type="Proteomes" id="UP000807342"/>
    </source>
</evidence>
<proteinExistence type="predicted"/>
<name>A0A9P5X8T2_9AGAR</name>
<evidence type="ECO:0000313" key="1">
    <source>
        <dbReference type="EMBL" id="KAF9445421.1"/>
    </source>
</evidence>
<dbReference type="EMBL" id="MU151302">
    <property type="protein sequence ID" value="KAF9445421.1"/>
    <property type="molecule type" value="Genomic_DNA"/>
</dbReference>
<protein>
    <submittedName>
        <fullName evidence="1">Uncharacterized protein</fullName>
    </submittedName>
</protein>
<accession>A0A9P5X8T2</accession>
<reference evidence="1" key="1">
    <citation type="submission" date="2020-11" db="EMBL/GenBank/DDBJ databases">
        <authorList>
            <consortium name="DOE Joint Genome Institute"/>
            <person name="Ahrendt S."/>
            <person name="Riley R."/>
            <person name="Andreopoulos W."/>
            <person name="Labutti K."/>
            <person name="Pangilinan J."/>
            <person name="Ruiz-Duenas F.J."/>
            <person name="Barrasa J.M."/>
            <person name="Sanchez-Garcia M."/>
            <person name="Camarero S."/>
            <person name="Miyauchi S."/>
            <person name="Serrano A."/>
            <person name="Linde D."/>
            <person name="Babiker R."/>
            <person name="Drula E."/>
            <person name="Ayuso-Fernandez I."/>
            <person name="Pacheco R."/>
            <person name="Padilla G."/>
            <person name="Ferreira P."/>
            <person name="Barriuso J."/>
            <person name="Kellner H."/>
            <person name="Castanera R."/>
            <person name="Alfaro M."/>
            <person name="Ramirez L."/>
            <person name="Pisabarro A.G."/>
            <person name="Kuo A."/>
            <person name="Tritt A."/>
            <person name="Lipzen A."/>
            <person name="He G."/>
            <person name="Yan M."/>
            <person name="Ng V."/>
            <person name="Cullen D."/>
            <person name="Martin F."/>
            <person name="Rosso M.-N."/>
            <person name="Henrissat B."/>
            <person name="Hibbett D."/>
            <person name="Martinez A.T."/>
            <person name="Grigoriev I.V."/>
        </authorList>
    </citation>
    <scope>NUCLEOTIDE SEQUENCE</scope>
    <source>
        <strain evidence="1">MF-IS2</strain>
    </source>
</reference>
<dbReference type="AlphaFoldDB" id="A0A9P5X8T2"/>